<protein>
    <submittedName>
        <fullName evidence="1">Uncharacterized protein</fullName>
    </submittedName>
</protein>
<name>A0A8T0WS11_PANVG</name>
<organism evidence="1 2">
    <name type="scientific">Panicum virgatum</name>
    <name type="common">Blackwell switchgrass</name>
    <dbReference type="NCBI Taxonomy" id="38727"/>
    <lineage>
        <taxon>Eukaryota</taxon>
        <taxon>Viridiplantae</taxon>
        <taxon>Streptophyta</taxon>
        <taxon>Embryophyta</taxon>
        <taxon>Tracheophyta</taxon>
        <taxon>Spermatophyta</taxon>
        <taxon>Magnoliopsida</taxon>
        <taxon>Liliopsida</taxon>
        <taxon>Poales</taxon>
        <taxon>Poaceae</taxon>
        <taxon>PACMAD clade</taxon>
        <taxon>Panicoideae</taxon>
        <taxon>Panicodae</taxon>
        <taxon>Paniceae</taxon>
        <taxon>Panicinae</taxon>
        <taxon>Panicum</taxon>
        <taxon>Panicum sect. Hiantes</taxon>
    </lineage>
</organism>
<comment type="caution">
    <text evidence="1">The sequence shown here is derived from an EMBL/GenBank/DDBJ whole genome shotgun (WGS) entry which is preliminary data.</text>
</comment>
<evidence type="ECO:0000313" key="1">
    <source>
        <dbReference type="EMBL" id="KAG2645969.1"/>
    </source>
</evidence>
<dbReference type="Proteomes" id="UP000823388">
    <property type="component" value="Chromosome 2K"/>
</dbReference>
<dbReference type="EMBL" id="CM029039">
    <property type="protein sequence ID" value="KAG2645969.1"/>
    <property type="molecule type" value="Genomic_DNA"/>
</dbReference>
<proteinExistence type="predicted"/>
<gene>
    <name evidence="1" type="ORF">PVAP13_2KG478700</name>
</gene>
<sequence>MRCSRTESGADSSRPTATARSILSVQPFAGTDRAPRLATQQLRLPVTLLLAAPYPLLFSGAHARRQHPLTEATPTSKLVAAVLSFRGGPFPADMAPVSGGCGAGARQPRCPRCCPYSESATTNSPADRCMVSGCSHPSALAATS</sequence>
<keyword evidence="2" id="KW-1185">Reference proteome</keyword>
<dbReference type="AlphaFoldDB" id="A0A8T0WS11"/>
<reference evidence="1" key="1">
    <citation type="submission" date="2020-05" db="EMBL/GenBank/DDBJ databases">
        <title>WGS assembly of Panicum virgatum.</title>
        <authorList>
            <person name="Lovell J.T."/>
            <person name="Jenkins J."/>
            <person name="Shu S."/>
            <person name="Juenger T.E."/>
            <person name="Schmutz J."/>
        </authorList>
    </citation>
    <scope>NUCLEOTIDE SEQUENCE</scope>
    <source>
        <strain evidence="1">AP13</strain>
    </source>
</reference>
<evidence type="ECO:0000313" key="2">
    <source>
        <dbReference type="Proteomes" id="UP000823388"/>
    </source>
</evidence>
<accession>A0A8T0WS11</accession>